<comment type="caution">
    <text evidence="1">The sequence shown here is derived from an EMBL/GenBank/DDBJ whole genome shotgun (WGS) entry which is preliminary data.</text>
</comment>
<protein>
    <submittedName>
        <fullName evidence="1">Uncharacterized protein</fullName>
    </submittedName>
</protein>
<organism evidence="1 2">
    <name type="scientific">Aerosakkonema funiforme FACHB-1375</name>
    <dbReference type="NCBI Taxonomy" id="2949571"/>
    <lineage>
        <taxon>Bacteria</taxon>
        <taxon>Bacillati</taxon>
        <taxon>Cyanobacteriota</taxon>
        <taxon>Cyanophyceae</taxon>
        <taxon>Oscillatoriophycideae</taxon>
        <taxon>Aerosakkonematales</taxon>
        <taxon>Aerosakkonemataceae</taxon>
        <taxon>Aerosakkonema</taxon>
    </lineage>
</organism>
<dbReference type="RefSeq" id="WP_190462907.1">
    <property type="nucleotide sequence ID" value="NZ_JACJPW010000010.1"/>
</dbReference>
<name>A0A926VB55_9CYAN</name>
<reference evidence="1" key="1">
    <citation type="journal article" date="2015" name="ISME J.">
        <title>Draft Genome Sequence of Streptomyces incarnatus NRRL8089, which Produces the Nucleoside Antibiotic Sinefungin.</title>
        <authorList>
            <person name="Oshima K."/>
            <person name="Hattori M."/>
            <person name="Shimizu H."/>
            <person name="Fukuda K."/>
            <person name="Nemoto M."/>
            <person name="Inagaki K."/>
            <person name="Tamura T."/>
        </authorList>
    </citation>
    <scope>NUCLEOTIDE SEQUENCE</scope>
    <source>
        <strain evidence="1">FACHB-1375</strain>
    </source>
</reference>
<dbReference type="Proteomes" id="UP000641646">
    <property type="component" value="Unassembled WGS sequence"/>
</dbReference>
<accession>A0A926VB55</accession>
<keyword evidence="2" id="KW-1185">Reference proteome</keyword>
<reference evidence="1" key="2">
    <citation type="submission" date="2020-08" db="EMBL/GenBank/DDBJ databases">
        <authorList>
            <person name="Chen M."/>
            <person name="Teng W."/>
            <person name="Zhao L."/>
            <person name="Hu C."/>
            <person name="Zhou Y."/>
            <person name="Han B."/>
            <person name="Song L."/>
            <person name="Shu W."/>
        </authorList>
    </citation>
    <scope>NUCLEOTIDE SEQUENCE</scope>
    <source>
        <strain evidence="1">FACHB-1375</strain>
    </source>
</reference>
<evidence type="ECO:0000313" key="1">
    <source>
        <dbReference type="EMBL" id="MBD2180568.1"/>
    </source>
</evidence>
<proteinExistence type="predicted"/>
<evidence type="ECO:0000313" key="2">
    <source>
        <dbReference type="Proteomes" id="UP000641646"/>
    </source>
</evidence>
<dbReference type="EMBL" id="JACJPW010000010">
    <property type="protein sequence ID" value="MBD2180568.1"/>
    <property type="molecule type" value="Genomic_DNA"/>
</dbReference>
<sequence>MLDIGKLFDEQYYLTLNPDVAQAVTNRVVGSGFEHFTKFGQFEKRDHSAFFNTDFYLSQYADVAAEVASDNGDITRN</sequence>
<dbReference type="AlphaFoldDB" id="A0A926VB55"/>
<gene>
    <name evidence="1" type="ORF">H6G03_05520</name>
</gene>